<evidence type="ECO:0000256" key="2">
    <source>
        <dbReference type="ARBA" id="ARBA00022692"/>
    </source>
</evidence>
<evidence type="ECO:0000259" key="6">
    <source>
        <dbReference type="Pfam" id="PF04932"/>
    </source>
</evidence>
<comment type="subcellular location">
    <subcellularLocation>
        <location evidence="1">Membrane</location>
        <topology evidence="1">Multi-pass membrane protein</topology>
    </subcellularLocation>
</comment>
<reference evidence="9 10" key="1">
    <citation type="submission" date="2020-10" db="EMBL/GenBank/DDBJ databases">
        <title>Draft genome of Ramlibacter aquaticus LMG 30558.</title>
        <authorList>
            <person name="Props R."/>
        </authorList>
    </citation>
    <scope>NUCLEOTIDE SEQUENCE [LARGE SCALE GENOMIC DNA]</scope>
    <source>
        <strain evidence="9 10">LMG 30558</strain>
    </source>
</reference>
<evidence type="ECO:0000256" key="3">
    <source>
        <dbReference type="ARBA" id="ARBA00022989"/>
    </source>
</evidence>
<sequence length="552" mass="58549">MGAAVNTTVLASPRWAALGLCLLLPWLTPYAGGPSSWVQPWLLGAACTALALALSPAGRVAPLLALVLAGVPAWAFLRSGLAPETLGLAAGCAIIAASACVAAAGAQDARFLRVLAGAWLAASLLSTLIALGQYFGFTQGRIGWVSNAALGEAYANLRQRNQFATLTSIGMATLLWFAPRSRHRLLPWLAGAVLAAGSAATTSRTGLLQLLAIGALAVAWPGPRRERGLQWSVMVLAYAAAAIALPLLLAAVGGSGTALWERVASVNSCSSRRVLYSNVVHLIAQRPWLGWGWGELDYAHFMTLYPGPRFCDILDNAHDLPLHLAVELGLPLALAVCAAIAWGLWRGRPLAEADTARQMAWGVLLAIGLHSLVEYPLWYAPFQIAAGAALGLLCARPGGQAGGTERPLSPAAAVRVALGLAALAAAGFAAWDYQRVSQVYLAPEERQPQWREDPMAAARVSWLFGPQARFADLTTTELTRANAATQRTMALDALHYSPEPRVALKAIEADVMLGRNEEALQLLQRLKAAFPKDYEDWREENHKPLRGASAGD</sequence>
<evidence type="ECO:0000256" key="5">
    <source>
        <dbReference type="SAM" id="Phobius"/>
    </source>
</evidence>
<dbReference type="GO" id="GO:0016874">
    <property type="term" value="F:ligase activity"/>
    <property type="evidence" value="ECO:0007669"/>
    <property type="project" value="UniProtKB-KW"/>
</dbReference>
<keyword evidence="2 5" id="KW-0812">Transmembrane</keyword>
<keyword evidence="9" id="KW-0436">Ligase</keyword>
<accession>A0ABR9SAQ3</accession>
<dbReference type="RefSeq" id="WP_193778974.1">
    <property type="nucleotide sequence ID" value="NZ_JADDOJ010000005.1"/>
</dbReference>
<dbReference type="Proteomes" id="UP000715965">
    <property type="component" value="Unassembled WGS sequence"/>
</dbReference>
<feature type="transmembrane region" description="Helical" evidence="5">
    <location>
        <begin position="328"/>
        <end position="347"/>
    </location>
</feature>
<evidence type="ECO:0000259" key="7">
    <source>
        <dbReference type="Pfam" id="PF11846"/>
    </source>
</evidence>
<dbReference type="InterPro" id="IPR021797">
    <property type="entry name" value="Wzy_C_2"/>
</dbReference>
<organism evidence="9 10">
    <name type="scientific">Ramlibacter aquaticus</name>
    <dbReference type="NCBI Taxonomy" id="2780094"/>
    <lineage>
        <taxon>Bacteria</taxon>
        <taxon>Pseudomonadati</taxon>
        <taxon>Pseudomonadota</taxon>
        <taxon>Betaproteobacteria</taxon>
        <taxon>Burkholderiales</taxon>
        <taxon>Comamonadaceae</taxon>
        <taxon>Ramlibacter</taxon>
    </lineage>
</organism>
<feature type="domain" description="Virulence factor membrane-bound polymerase C-terminal" evidence="7">
    <location>
        <begin position="359"/>
        <end position="539"/>
    </location>
</feature>
<proteinExistence type="predicted"/>
<dbReference type="InterPro" id="IPR007016">
    <property type="entry name" value="O-antigen_ligase-rel_domated"/>
</dbReference>
<evidence type="ECO:0000313" key="10">
    <source>
        <dbReference type="Proteomes" id="UP000715965"/>
    </source>
</evidence>
<feature type="transmembrane region" description="Helical" evidence="5">
    <location>
        <begin position="359"/>
        <end position="378"/>
    </location>
</feature>
<gene>
    <name evidence="9" type="ORF">IM725_02430</name>
</gene>
<feature type="transmembrane region" description="Helical" evidence="5">
    <location>
        <begin position="185"/>
        <end position="201"/>
    </location>
</feature>
<evidence type="ECO:0000256" key="4">
    <source>
        <dbReference type="ARBA" id="ARBA00023136"/>
    </source>
</evidence>
<feature type="transmembrane region" description="Helical" evidence="5">
    <location>
        <begin position="412"/>
        <end position="431"/>
    </location>
</feature>
<evidence type="ECO:0000313" key="9">
    <source>
        <dbReference type="EMBL" id="MBE7939426.1"/>
    </source>
</evidence>
<feature type="domain" description="Protein glycosylation ligase" evidence="8">
    <location>
        <begin position="153"/>
        <end position="176"/>
    </location>
</feature>
<evidence type="ECO:0000259" key="8">
    <source>
        <dbReference type="Pfam" id="PF15864"/>
    </source>
</evidence>
<dbReference type="InterPro" id="IPR051533">
    <property type="entry name" value="WaaL-like"/>
</dbReference>
<feature type="transmembrane region" description="Helical" evidence="5">
    <location>
        <begin position="12"/>
        <end position="31"/>
    </location>
</feature>
<dbReference type="PANTHER" id="PTHR37422:SF21">
    <property type="entry name" value="EXOQ-LIKE PROTEIN"/>
    <property type="match status" value="1"/>
</dbReference>
<dbReference type="Pfam" id="PF15864">
    <property type="entry name" value="PglL_A"/>
    <property type="match status" value="1"/>
</dbReference>
<comment type="caution">
    <text evidence="9">The sequence shown here is derived from an EMBL/GenBank/DDBJ whole genome shotgun (WGS) entry which is preliminary data.</text>
</comment>
<protein>
    <submittedName>
        <fullName evidence="9">O-antigen ligase C-terminal domain-containing protein</fullName>
    </submittedName>
</protein>
<name>A0ABR9SAQ3_9BURK</name>
<feature type="transmembrane region" description="Helical" evidence="5">
    <location>
        <begin position="162"/>
        <end position="178"/>
    </location>
</feature>
<keyword evidence="4 5" id="KW-0472">Membrane</keyword>
<evidence type="ECO:0000256" key="1">
    <source>
        <dbReference type="ARBA" id="ARBA00004141"/>
    </source>
</evidence>
<dbReference type="Pfam" id="PF11846">
    <property type="entry name" value="Wzy_C_2"/>
    <property type="match status" value="1"/>
</dbReference>
<feature type="transmembrane region" description="Helical" evidence="5">
    <location>
        <begin position="235"/>
        <end position="260"/>
    </location>
</feature>
<feature type="transmembrane region" description="Helical" evidence="5">
    <location>
        <begin position="207"/>
        <end position="223"/>
    </location>
</feature>
<dbReference type="InterPro" id="IPR031726">
    <property type="entry name" value="PglL_A"/>
</dbReference>
<feature type="domain" description="O-antigen ligase-related" evidence="6">
    <location>
        <begin position="192"/>
        <end position="336"/>
    </location>
</feature>
<dbReference type="EMBL" id="JADDOJ010000005">
    <property type="protein sequence ID" value="MBE7939426.1"/>
    <property type="molecule type" value="Genomic_DNA"/>
</dbReference>
<feature type="transmembrane region" description="Helical" evidence="5">
    <location>
        <begin position="118"/>
        <end position="137"/>
    </location>
</feature>
<feature type="transmembrane region" description="Helical" evidence="5">
    <location>
        <begin position="86"/>
        <end position="106"/>
    </location>
</feature>
<dbReference type="PANTHER" id="PTHR37422">
    <property type="entry name" value="TEICHURONIC ACID BIOSYNTHESIS PROTEIN TUAE"/>
    <property type="match status" value="1"/>
</dbReference>
<keyword evidence="10" id="KW-1185">Reference proteome</keyword>
<dbReference type="Pfam" id="PF04932">
    <property type="entry name" value="Wzy_C"/>
    <property type="match status" value="1"/>
</dbReference>
<keyword evidence="3 5" id="KW-1133">Transmembrane helix</keyword>